<protein>
    <submittedName>
        <fullName evidence="1">Putative TetR-family transcriptional regulator regulator</fullName>
    </submittedName>
</protein>
<reference evidence="1" key="1">
    <citation type="journal article" date="2021" name="Proc. Natl. Acad. Sci. U.S.A.">
        <title>A Catalog of Tens of Thousands of Viruses from Human Metagenomes Reveals Hidden Associations with Chronic Diseases.</title>
        <authorList>
            <person name="Tisza M.J."/>
            <person name="Buck C.B."/>
        </authorList>
    </citation>
    <scope>NUCLEOTIDE SEQUENCE</scope>
    <source>
        <strain evidence="1">CtCOj19</strain>
    </source>
</reference>
<organism evidence="1">
    <name type="scientific">Siphoviridae sp. ctCOj19</name>
    <dbReference type="NCBI Taxonomy" id="2826193"/>
    <lineage>
        <taxon>Viruses</taxon>
        <taxon>Duplodnaviria</taxon>
        <taxon>Heunggongvirae</taxon>
        <taxon>Uroviricota</taxon>
        <taxon>Caudoviricetes</taxon>
    </lineage>
</organism>
<proteinExistence type="predicted"/>
<dbReference type="EMBL" id="BK014831">
    <property type="protein sequence ID" value="DAD77708.1"/>
    <property type="molecule type" value="Genomic_DNA"/>
</dbReference>
<accession>A0A8S5M671</accession>
<evidence type="ECO:0000313" key="1">
    <source>
        <dbReference type="EMBL" id="DAD77708.1"/>
    </source>
</evidence>
<name>A0A8S5M671_9CAUD</name>
<sequence length="162" mass="19180">MVRGGRERKGNRSRKKVFKRHFKHEKRMNYTDKDRERMFRKAVSAIKKSGDILFIEDVRVCLGITRATLYRWWPKSSPEYERIFELIEDNRINKKKEIRKQLGKSNKAAELLSLYRMIATEEERRAINQTYVDVKADVEGRIEIGFVEAAVSPVEDEESVEL</sequence>